<dbReference type="InterPro" id="IPR019734">
    <property type="entry name" value="TPR_rpt"/>
</dbReference>
<dbReference type="SUPFAM" id="SSF48371">
    <property type="entry name" value="ARM repeat"/>
    <property type="match status" value="3"/>
</dbReference>
<accession>A0ABR3J1P2</accession>
<comment type="caution">
    <text evidence="6">The sequence shown here is derived from an EMBL/GenBank/DDBJ whole genome shotgun (WGS) entry which is preliminary data.</text>
</comment>
<evidence type="ECO:0000313" key="7">
    <source>
        <dbReference type="Proteomes" id="UP001556367"/>
    </source>
</evidence>
<dbReference type="Gene3D" id="1.25.10.10">
    <property type="entry name" value="Leucine-rich Repeat Variant"/>
    <property type="match status" value="2"/>
</dbReference>
<dbReference type="PROSITE" id="PS50290">
    <property type="entry name" value="PI3_4_KINASE_3"/>
    <property type="match status" value="1"/>
</dbReference>
<evidence type="ECO:0000256" key="3">
    <source>
        <dbReference type="SAM" id="MobiDB-lite"/>
    </source>
</evidence>
<keyword evidence="2" id="KW-0802">TPR repeat</keyword>
<feature type="repeat" description="TPR" evidence="2">
    <location>
        <begin position="2744"/>
        <end position="2777"/>
    </location>
</feature>
<dbReference type="InterPro" id="IPR014009">
    <property type="entry name" value="PIK_FAT"/>
</dbReference>
<dbReference type="Proteomes" id="UP001556367">
    <property type="component" value="Unassembled WGS sequence"/>
</dbReference>
<dbReference type="EMBL" id="JASNQZ010000012">
    <property type="protein sequence ID" value="KAL0949509.1"/>
    <property type="molecule type" value="Genomic_DNA"/>
</dbReference>
<dbReference type="Pfam" id="PF20175">
    <property type="entry name" value="Tra1_central"/>
    <property type="match status" value="1"/>
</dbReference>
<feature type="compositionally biased region" description="Polar residues" evidence="3">
    <location>
        <begin position="2930"/>
        <end position="2941"/>
    </location>
</feature>
<dbReference type="PROSITE" id="PS51189">
    <property type="entry name" value="FAT"/>
    <property type="match status" value="1"/>
</dbReference>
<organism evidence="6 7">
    <name type="scientific">Hohenbuehelia grisea</name>
    <dbReference type="NCBI Taxonomy" id="104357"/>
    <lineage>
        <taxon>Eukaryota</taxon>
        <taxon>Fungi</taxon>
        <taxon>Dikarya</taxon>
        <taxon>Basidiomycota</taxon>
        <taxon>Agaricomycotina</taxon>
        <taxon>Agaricomycetes</taxon>
        <taxon>Agaricomycetidae</taxon>
        <taxon>Agaricales</taxon>
        <taxon>Pleurotineae</taxon>
        <taxon>Pleurotaceae</taxon>
        <taxon>Hohenbuehelia</taxon>
    </lineage>
</organism>
<dbReference type="InterPro" id="IPR011989">
    <property type="entry name" value="ARM-like"/>
</dbReference>
<dbReference type="SUPFAM" id="SSF48452">
    <property type="entry name" value="TPR-like"/>
    <property type="match status" value="1"/>
</dbReference>
<evidence type="ECO:0000259" key="5">
    <source>
        <dbReference type="PROSITE" id="PS51189"/>
    </source>
</evidence>
<evidence type="ECO:0000256" key="2">
    <source>
        <dbReference type="PROSITE-ProRule" id="PRU00339"/>
    </source>
</evidence>
<feature type="domain" description="FAT" evidence="5">
    <location>
        <begin position="2343"/>
        <end position="2901"/>
    </location>
</feature>
<dbReference type="InterPro" id="IPR011009">
    <property type="entry name" value="Kinase-like_dom_sf"/>
</dbReference>
<evidence type="ECO:0000259" key="4">
    <source>
        <dbReference type="PROSITE" id="PS50290"/>
    </source>
</evidence>
<dbReference type="PANTHER" id="PTHR11139:SF1">
    <property type="entry name" value="TRANSFORMATION_TRANSCRIPTION DOMAIN-ASSOCIATED PROTEIN"/>
    <property type="match status" value="1"/>
</dbReference>
<protein>
    <submittedName>
        <fullName evidence="6">Uncharacterized protein</fullName>
    </submittedName>
</protein>
<dbReference type="InterPro" id="IPR000403">
    <property type="entry name" value="PI3/4_kinase_cat_dom"/>
</dbReference>
<dbReference type="Pfam" id="PF20206">
    <property type="entry name" value="Tra1_ring"/>
    <property type="match status" value="2"/>
</dbReference>
<dbReference type="PROSITE" id="PS50005">
    <property type="entry name" value="TPR"/>
    <property type="match status" value="1"/>
</dbReference>
<feature type="region of interest" description="Disordered" evidence="3">
    <location>
        <begin position="2923"/>
        <end position="2961"/>
    </location>
</feature>
<feature type="domain" description="PI3K/PI4K catalytic" evidence="4">
    <location>
        <begin position="3143"/>
        <end position="3341"/>
    </location>
</feature>
<proteinExistence type="inferred from homology"/>
<dbReference type="InterPro" id="IPR016024">
    <property type="entry name" value="ARM-type_fold"/>
</dbReference>
<dbReference type="InterPro" id="IPR011990">
    <property type="entry name" value="TPR-like_helical_dom_sf"/>
</dbReference>
<dbReference type="PANTHER" id="PTHR11139">
    <property type="entry name" value="ATAXIA TELANGIECTASIA MUTATED ATM -RELATED"/>
    <property type="match status" value="1"/>
</dbReference>
<gene>
    <name evidence="6" type="ORF">HGRIS_009561</name>
</gene>
<dbReference type="InterPro" id="IPR046805">
    <property type="entry name" value="Tra1_ring"/>
</dbReference>
<dbReference type="InterPro" id="IPR046807">
    <property type="entry name" value="Tra1_central"/>
</dbReference>
<comment type="similarity">
    <text evidence="1">Belongs to the PI3/PI4-kinase family. TRA1 subfamily.</text>
</comment>
<dbReference type="InterPro" id="IPR003151">
    <property type="entry name" value="PIK-rel_kinase_FAT"/>
</dbReference>
<reference evidence="7" key="1">
    <citation type="submission" date="2024-06" db="EMBL/GenBank/DDBJ databases">
        <title>Multi-omics analyses provide insights into the biosynthesis of the anticancer antibiotic pleurotin in Hohenbuehelia grisea.</title>
        <authorList>
            <person name="Weaver J.A."/>
            <person name="Alberti F."/>
        </authorList>
    </citation>
    <scope>NUCLEOTIDE SEQUENCE [LARGE SCALE GENOMIC DNA]</scope>
    <source>
        <strain evidence="7">T-177</strain>
    </source>
</reference>
<dbReference type="SUPFAM" id="SSF56112">
    <property type="entry name" value="Protein kinase-like (PK-like)"/>
    <property type="match status" value="1"/>
</dbReference>
<evidence type="ECO:0000313" key="6">
    <source>
        <dbReference type="EMBL" id="KAL0949509.1"/>
    </source>
</evidence>
<keyword evidence="7" id="KW-1185">Reference proteome</keyword>
<dbReference type="Pfam" id="PF02259">
    <property type="entry name" value="FAT"/>
    <property type="match status" value="1"/>
</dbReference>
<dbReference type="InterPro" id="IPR050517">
    <property type="entry name" value="DDR_Repair_Kinase"/>
</dbReference>
<sequence>MEGPSASDLERLSARIADPSTDLRTKHVTALEIQDMLDTVRESESGRILPHLIPSILDLLRSTEASFQKDATEHNFRRVLLEILHRLPANDSLRPHAVPVLNCMLHVIRHDNDENSVTCCKIMVDFVRAYRALSEEILNDFMAIFQQNLTALQPLTTELLSADSVVMDTNTMLPGTRSFKVFAEMAMAIVIFMQVNKPLCTPAIQTTMSPALDVLRLEAPAQKRARDDFEAMGGFWAGMAPTIKNHQAYNEFINVQIKMVSYMAYIMRWGGEQYASYGEPVIGVALRILQDCPEHGITMRKDLMVVFRHLMATSHRRALLNQLDKLFDERVLLGTAVSSKELLRASVYSAVADLVHHLRNELTVPQLQRTVDVFSRLMHNPSLGGQFHTLCAKMLFNIIEPVHTKETPQGAVRLLNFLFETCLERLDSLTIAQVQISAIQEAKKENRDPPDFSVIEKARPIGGILPLIEKPEEVIPECRLIFRALLHGFRVCLGALRKFDDSSPDGTLIARLFEGCIRCMALFDPDPRLSDQSDAIDWVAPVLVEINMHVFQEVWTQKIDFFFNCAQKRIFLLNICSFLLNRDATSPTLLAIILRYLVDKLPLLGDYDDHTAAATIRLFKLAFNAVGAHPATNEPILASHLAKLLMDCFPLAAKASKPTHYLHLLRALFRAIGGGGGRFELLYKEVLPLLPDMLENLNKQLLASEGQTQDMIVELCLTVPLRLTHLLPHLTYLMQPLALALKGSPELVSQGLRTLELCIDNLTPDFLDPTLDIVLRELMEALHGHLKPLPANHLPAHTTIRILGKLGGRNRKLLTREPLLSYSHHSERAHIGISFNGISQKMDLEAVAKLAVATISKPNAQDRQHAFLFLENCLVCLLHEGVKDKNIQETFVRMLEGLYDAVHIPELSTQSEQLLRQLAKSIFETEVRHMQHRQQRVRLGATPLFESFLRSIPHGLTYEKPEQVIKARAIMGLLVQDLSELPTKHQNITPEDVIPLLHQVASRFTALCLEDSWASKSAGCAGIHIITCTLALGAKWIADREVDFVRTLLHVLKDLPVELPRDPSEVFDVLGDVLRVSNSTLDFQGPGAEAAVKKIVGTVSIFTSALQSPNTVVRKAAATCIGLLGDISGRPLTELLLPYRDRTLNGIYTKPLRALPYPIQIGMIEAIRYYCTAEPPLVEVTDEFLRLLHETLALADADDGMLLNRSNLRQSASEITRLRVACIKLLTAAMPLTDFFSKQNQTRSRVTSVYFKSLYSDSPEIKEVAHEGLRVVLVHQSRLPKELLQTGLRPVLMNLADPKRLSVAGLEGLARLLELLTNYFKVEIGHKLLDHFRSVADPQMLQASSKLPLAENDNIAKLYRLANIFHLLPAAANIFLKDLINAIVQAETQLHCSGRSPFSEPLAKYLDRYPIEGIEFFMRHLHFARHLRTLRSIIQAKLAPHLETELASQTSYIVTHCLHGTDKALAYPALLLFQDLCEARPTWLGENGFVLDALVELWRADPPSGDLPSAVVRDVNQRDMIILAILMKAIETSSRVDLLFEIIHVFTKNWAIDLIRVVDFLYQHVAMSPDLAYKRNVFMRFITWSAGPSRSWSDRATFIRYMITPTLLVHANHSPESKGLVTLDYVNAMHRTIWHPNATSQNVDDAVKMELLHFTTVLVQHYAEFLEDAKKDIIKWAWQYITTAEDPILKQTAYLLTARFFAAFPTPQKFIIRAWTGLLRPPLTDGKTSIRQEALAALVPSLPKTEPGDQSFPQWALTTRRLLTEEGIAQILVVYSLIAKHPQLFFSVRQLFIPHIVNSLSKLGLSSTSSPEYRSLTIDVLQIIYDWEKQAHEESDAMDTDDKPSPKPWFTPLGYRENMVSYLVRLGMVNDASSKALVPRALSLLQAMVSPGAWSDVTVGLRFFMRSLEQNELNNEQTLAQALATAKILHVIAVDQTDAWYTANAALLHKLVRKGMLTDDHSLQDALAPVFEHLLKLFPLPKEEEDQQGDMSEFHNFIYSAINDGLRNGTTPRGVLLMLNAVVKAGPERIETFGAPLMKLLGKFAKDHFTANPTAPGYEANVRLQTAILDICVLTVAFLGEQRRALLTTLLALVERSKSPIMCRYLLDLARTWAFKPEPYPTLKEKASLLQKMVILEHRFEPQNPIYHQYLELIFDIYSEPNLRRSDLTSRLEGPYLSGCHATDTALRERFIDLLDMSVPRSLFSRLTYILGVQGWQALAEYNWIYLASHLLLGSIDNDSSARALPPTEGTAFLRTKTQSIVRPLQRLLCLDPQVAHDTWVSIFPAAWTCLSRREQAEVTQHMISLLSKDYHIRQADVRPNVIQTLLTGINACDPPMILPPHLVKYLAKAYGAWHIGLEILGSSFDHVRDDEVTVRDHLFDSLADIYAELAEDDLFYGVWRRRCLHNETNVAISLEQTGMWEQAALAYENAQSKARNGTIPFVEVEYCLWEDHWMLAAEKLQQWDILYDLGRNDSNHELVLESAWRTQDWADQREFLEGEISQLPEVPTPRRRVFEAFLKLLKPPNGTDNKNVDFVKILEDAMQLTLRKWVGLPPHLSPAHVPLLQHFQQFVELQEAVQIFASLAATNAQNLEKKSQELKMVLQAWRERLPNIHDDISIWSDLVAWRQNVFQSINKAYLPLLSTTTPTANGNSSSANTFGYRGYHETAWIINRFAHVARKHDLLDVCFTSLTKIYTLPNIEITEAFLKLREQARCHYQKPGDSQAGLEVINNTNLLYFSGNQKAEFYTLKGMFHARFDRNDDANQAFGQAVQLDMNQPKAWAEWGKYNDRLFKEVPNDMTPAANAVSCYLQAAGIYKSYKSRPLLGRVLWLLSIDDPSLAISKAFDTYKGDAAIWFWISLVPQLCLSITMRETKQARYLLLNIAKHYPQSVFFHVRAAREEIMTSKKLAAMRAQYAQNVSAASEVKREQSANGESSKNDQPNGDAAQPDTQRPAVPPVLSGMEPITVPSRQACEYVEEVVQTLKTSFPLLVLTMETVVDQVLTKFKCSADEDLYRHLCMLLSDAVQNFLLRVNNPDDDGKMNPQTFTHLARLSQGITGPVKNDYTTDFLNGRLTHDEYIATLQRWRDRYESILDARPRMQPLDALSHYLTEFQYSKVDDIEVPGQYNEDKDSNQNFVRIQKFAPKFENSRNSTTAWKRFTVLGSDNTKVSFTVQLPCGRFARREERAAQLLRTFNGALARKKETRKRNLSFHLPAAVPLSPQARLYQTDSSYISFGDIYDLHCADSGFAREDPILTSGERVRRVLREHKRANVKTVGFMSRGFLLSCSMFLPVTKDGLLELEARSIRRGHHEVGSCGCAHQGRRYSSSIMSRILLTFMRSI</sequence>
<evidence type="ECO:0000256" key="1">
    <source>
        <dbReference type="ARBA" id="ARBA00007234"/>
    </source>
</evidence>
<name>A0ABR3J1P2_9AGAR</name>